<sequence>MLVPQRHSAIVDLVREHGGVSVEELAARLEVSPSTIRRDLNHLDRQGRLQRVRGGGAVEADETPFARVAAHRAEEKDRVGARAAAVVRERDVVLLDIGTTCAAVARHLRGREVTVVTASLAVVDELRADTAVELIVLGGLLRPSYLSLVGALTQQAIAQLSADIAFIGTSGVRPDGTVLDSTGAEVPVKHAIAASSQRTCLVATSDKFPGSGLLPVCALSDAHMIITTADPAADPLPALEGTATEVLFA</sequence>
<dbReference type="InterPro" id="IPR037171">
    <property type="entry name" value="NagB/RpiA_transferase-like"/>
</dbReference>
<keyword evidence="2" id="KW-0678">Repressor</keyword>
<evidence type="ECO:0000256" key="3">
    <source>
        <dbReference type="ARBA" id="ARBA00023015"/>
    </source>
</evidence>
<dbReference type="Gene3D" id="3.40.50.1360">
    <property type="match status" value="1"/>
</dbReference>
<evidence type="ECO:0000313" key="8">
    <source>
        <dbReference type="EMBL" id="RRD25249.1"/>
    </source>
</evidence>
<dbReference type="InterPro" id="IPR050313">
    <property type="entry name" value="Carb_Metab_HTH_regulators"/>
</dbReference>
<dbReference type="PROSITE" id="PS00894">
    <property type="entry name" value="HTH_DEOR_1"/>
    <property type="match status" value="1"/>
</dbReference>
<dbReference type="InterPro" id="IPR018356">
    <property type="entry name" value="Tscrpt_reg_HTH_DeoR_CS"/>
</dbReference>
<name>A0A3P1UTL1_9ACTO</name>
<dbReference type="SUPFAM" id="SSF100950">
    <property type="entry name" value="NagB/RpiA/CoA transferase-like"/>
    <property type="match status" value="1"/>
</dbReference>
<dbReference type="EMBL" id="RQZC01000024">
    <property type="protein sequence ID" value="RRD25249.1"/>
    <property type="molecule type" value="Genomic_DNA"/>
</dbReference>
<dbReference type="SMART" id="SM00420">
    <property type="entry name" value="HTH_DEOR"/>
    <property type="match status" value="1"/>
</dbReference>
<comment type="function">
    <text evidence="6">Repressor of the lactose catabolism operon. Galactose-6-phosphate is the inducer.</text>
</comment>
<dbReference type="InterPro" id="IPR014036">
    <property type="entry name" value="DeoR-like_C"/>
</dbReference>
<dbReference type="RefSeq" id="WP_124934493.1">
    <property type="nucleotide sequence ID" value="NZ_JAGFOU010000030.1"/>
</dbReference>
<comment type="caution">
    <text evidence="8">The sequence shown here is derived from an EMBL/GenBank/DDBJ whole genome shotgun (WGS) entry which is preliminary data.</text>
</comment>
<evidence type="ECO:0000256" key="6">
    <source>
        <dbReference type="ARBA" id="ARBA00024937"/>
    </source>
</evidence>
<dbReference type="Pfam" id="PF00455">
    <property type="entry name" value="DeoRC"/>
    <property type="match status" value="1"/>
</dbReference>
<keyword evidence="9" id="KW-1185">Reference proteome</keyword>
<dbReference type="Proteomes" id="UP000271272">
    <property type="component" value="Unassembled WGS sequence"/>
</dbReference>
<dbReference type="GO" id="GO:0003700">
    <property type="term" value="F:DNA-binding transcription factor activity"/>
    <property type="evidence" value="ECO:0007669"/>
    <property type="project" value="InterPro"/>
</dbReference>
<dbReference type="InterPro" id="IPR036390">
    <property type="entry name" value="WH_DNA-bd_sf"/>
</dbReference>
<dbReference type="OrthoDB" id="7688673at2"/>
<keyword evidence="5" id="KW-0804">Transcription</keyword>
<evidence type="ECO:0000256" key="1">
    <source>
        <dbReference type="ARBA" id="ARBA00021390"/>
    </source>
</evidence>
<dbReference type="GO" id="GO:0003677">
    <property type="term" value="F:DNA binding"/>
    <property type="evidence" value="ECO:0007669"/>
    <property type="project" value="UniProtKB-KW"/>
</dbReference>
<dbReference type="PANTHER" id="PTHR30363">
    <property type="entry name" value="HTH-TYPE TRANSCRIPTIONAL REGULATOR SRLR-RELATED"/>
    <property type="match status" value="1"/>
</dbReference>
<dbReference type="Pfam" id="PF08220">
    <property type="entry name" value="HTH_DeoR"/>
    <property type="match status" value="1"/>
</dbReference>
<reference evidence="8 9" key="1">
    <citation type="submission" date="2018-11" db="EMBL/GenBank/DDBJ databases">
        <title>Genomes From Bacteria Associated with the Canine Oral Cavity: a Test Case for Automated Genome-Based Taxonomic Assignment.</title>
        <authorList>
            <person name="Coil D.A."/>
            <person name="Jospin G."/>
            <person name="Darling A.E."/>
            <person name="Wallis C."/>
            <person name="Davis I.J."/>
            <person name="Harris S."/>
            <person name="Eisen J.A."/>
            <person name="Holcombe L.J."/>
            <person name="O'Flynn C."/>
        </authorList>
    </citation>
    <scope>NUCLEOTIDE SEQUENCE [LARGE SCALE GENOMIC DNA]</scope>
    <source>
        <strain evidence="8 9">OH5050</strain>
    </source>
</reference>
<evidence type="ECO:0000313" key="9">
    <source>
        <dbReference type="Proteomes" id="UP000271272"/>
    </source>
</evidence>
<keyword evidence="4" id="KW-0238">DNA-binding</keyword>
<dbReference type="PANTHER" id="PTHR30363:SF4">
    <property type="entry name" value="GLYCEROL-3-PHOSPHATE REGULON REPRESSOR"/>
    <property type="match status" value="1"/>
</dbReference>
<protein>
    <recommendedName>
        <fullName evidence="1">Lactose phosphotransferase system repressor</fullName>
    </recommendedName>
</protein>
<evidence type="ECO:0000259" key="7">
    <source>
        <dbReference type="PROSITE" id="PS51000"/>
    </source>
</evidence>
<keyword evidence="3" id="KW-0805">Transcription regulation</keyword>
<dbReference type="InterPro" id="IPR036388">
    <property type="entry name" value="WH-like_DNA-bd_sf"/>
</dbReference>
<dbReference type="AlphaFoldDB" id="A0A3P1UTL1"/>
<feature type="domain" description="HTH deoR-type" evidence="7">
    <location>
        <begin position="3"/>
        <end position="58"/>
    </location>
</feature>
<dbReference type="PRINTS" id="PR00037">
    <property type="entry name" value="HTHLACR"/>
</dbReference>
<evidence type="ECO:0000256" key="2">
    <source>
        <dbReference type="ARBA" id="ARBA00022491"/>
    </source>
</evidence>
<evidence type="ECO:0000256" key="4">
    <source>
        <dbReference type="ARBA" id="ARBA00023125"/>
    </source>
</evidence>
<dbReference type="InterPro" id="IPR001034">
    <property type="entry name" value="DeoR_HTH"/>
</dbReference>
<dbReference type="PROSITE" id="PS51000">
    <property type="entry name" value="HTH_DEOR_2"/>
    <property type="match status" value="1"/>
</dbReference>
<dbReference type="SMART" id="SM01134">
    <property type="entry name" value="DeoRC"/>
    <property type="match status" value="1"/>
</dbReference>
<gene>
    <name evidence="8" type="ORF">EII10_10705</name>
</gene>
<dbReference type="Gene3D" id="1.10.10.10">
    <property type="entry name" value="Winged helix-like DNA-binding domain superfamily/Winged helix DNA-binding domain"/>
    <property type="match status" value="1"/>
</dbReference>
<organism evidence="8 9">
    <name type="scientific">Actinomyces bowdenii</name>
    <dbReference type="NCBI Taxonomy" id="131109"/>
    <lineage>
        <taxon>Bacteria</taxon>
        <taxon>Bacillati</taxon>
        <taxon>Actinomycetota</taxon>
        <taxon>Actinomycetes</taxon>
        <taxon>Actinomycetales</taxon>
        <taxon>Actinomycetaceae</taxon>
        <taxon>Actinomyces</taxon>
    </lineage>
</organism>
<evidence type="ECO:0000256" key="5">
    <source>
        <dbReference type="ARBA" id="ARBA00023163"/>
    </source>
</evidence>
<dbReference type="SUPFAM" id="SSF46785">
    <property type="entry name" value="Winged helix' DNA-binding domain"/>
    <property type="match status" value="1"/>
</dbReference>
<accession>A0A3P1UTL1</accession>
<proteinExistence type="predicted"/>